<evidence type="ECO:0000313" key="2">
    <source>
        <dbReference type="Proteomes" id="UP000317158"/>
    </source>
</evidence>
<organism evidence="1 2">
    <name type="scientific">Methanoliparum thermophilum</name>
    <dbReference type="NCBI Taxonomy" id="2491083"/>
    <lineage>
        <taxon>Archaea</taxon>
        <taxon>Methanobacteriati</taxon>
        <taxon>Methanobacteriota</taxon>
        <taxon>Candidatus Methanoliparia</taxon>
        <taxon>Candidatus Methanoliparales</taxon>
        <taxon>Candidatus Methanoliparaceae</taxon>
        <taxon>Candidatus Methanoliparum</taxon>
    </lineage>
</organism>
<protein>
    <submittedName>
        <fullName evidence="1">Uncharacterized protein</fullName>
    </submittedName>
</protein>
<proteinExistence type="predicted"/>
<gene>
    <name evidence="1" type="ORF">EF806_06605</name>
</gene>
<sequence>MIEEYDELAIRSLIVYAVNGFMQNSNYQFLMSFLGMRGVAIDDIIYFFYNYIEKDSKISVDLPVESLISILEELIIENIIIKTDQNTVISALPPLEVPENKLFTETAKDHFLEIKNRQPRIRKKSSRIEDS</sequence>
<dbReference type="AlphaFoldDB" id="A0A520KRB1"/>
<comment type="caution">
    <text evidence="1">The sequence shown here is derived from an EMBL/GenBank/DDBJ whole genome shotgun (WGS) entry which is preliminary data.</text>
</comment>
<evidence type="ECO:0000313" key="1">
    <source>
        <dbReference type="EMBL" id="RZN63894.1"/>
    </source>
</evidence>
<accession>A0A520KRB1</accession>
<name>A0A520KRB1_METT2</name>
<dbReference type="EMBL" id="RXIF01000012">
    <property type="protein sequence ID" value="RZN63894.1"/>
    <property type="molecule type" value="Genomic_DNA"/>
</dbReference>
<dbReference type="Proteomes" id="UP000317158">
    <property type="component" value="Unassembled WGS sequence"/>
</dbReference>
<reference evidence="1 2" key="1">
    <citation type="journal article" date="2019" name="Nat. Microbiol.">
        <title>Wide diversity of methane and short-chain alkane metabolisms in uncultured archaea.</title>
        <authorList>
            <person name="Borrel G."/>
            <person name="Adam P.S."/>
            <person name="McKay L.J."/>
            <person name="Chen L.X."/>
            <person name="Sierra-Garcia I.N."/>
            <person name="Sieber C.M."/>
            <person name="Letourneur Q."/>
            <person name="Ghozlane A."/>
            <person name="Andersen G.L."/>
            <person name="Li W.J."/>
            <person name="Hallam S.J."/>
            <person name="Muyzer G."/>
            <person name="de Oliveira V.M."/>
            <person name="Inskeep W.P."/>
            <person name="Banfield J.F."/>
            <person name="Gribaldo S."/>
        </authorList>
    </citation>
    <scope>NUCLEOTIDE SEQUENCE [LARGE SCALE GENOMIC DNA]</scope>
    <source>
        <strain evidence="1">NM1a</strain>
    </source>
</reference>